<evidence type="ECO:0000313" key="2">
    <source>
        <dbReference type="Proteomes" id="UP000236291"/>
    </source>
</evidence>
<dbReference type="Proteomes" id="UP000236291">
    <property type="component" value="Unassembled WGS sequence"/>
</dbReference>
<gene>
    <name evidence="1" type="ORF">L195_g050957</name>
</gene>
<sequence length="40" mass="4779">MAWLQIYRQGDFVKLTWDWDWGWSSGVGLGPWSMFLSRSQ</sequence>
<reference evidence="1 2" key="2">
    <citation type="journal article" date="2017" name="Front. Plant Sci.">
        <title>Gene Classification and Mining of Molecular Markers Useful in Red Clover (Trifolium pratense) Breeding.</title>
        <authorList>
            <person name="Istvanek J."/>
            <person name="Dluhosova J."/>
            <person name="Dluhos P."/>
            <person name="Patkova L."/>
            <person name="Nedelnik J."/>
            <person name="Repkova J."/>
        </authorList>
    </citation>
    <scope>NUCLEOTIDE SEQUENCE [LARGE SCALE GENOMIC DNA]</scope>
    <source>
        <strain evidence="2">cv. Tatra</strain>
        <tissue evidence="1">Young leaves</tissue>
    </source>
</reference>
<name>A0A2K3JWV1_TRIPR</name>
<feature type="non-terminal residue" evidence="1">
    <location>
        <position position="40"/>
    </location>
</feature>
<dbReference type="EMBL" id="ASHM01078793">
    <property type="protein sequence ID" value="PNX58531.1"/>
    <property type="molecule type" value="Genomic_DNA"/>
</dbReference>
<evidence type="ECO:0000313" key="1">
    <source>
        <dbReference type="EMBL" id="PNX58531.1"/>
    </source>
</evidence>
<dbReference type="AlphaFoldDB" id="A0A2K3JWV1"/>
<accession>A0A2K3JWV1</accession>
<protein>
    <submittedName>
        <fullName evidence="1">Uncharacterized protein</fullName>
    </submittedName>
</protein>
<reference evidence="1 2" key="1">
    <citation type="journal article" date="2014" name="Am. J. Bot.">
        <title>Genome assembly and annotation for red clover (Trifolium pratense; Fabaceae).</title>
        <authorList>
            <person name="Istvanek J."/>
            <person name="Jaros M."/>
            <person name="Krenek A."/>
            <person name="Repkova J."/>
        </authorList>
    </citation>
    <scope>NUCLEOTIDE SEQUENCE [LARGE SCALE GENOMIC DNA]</scope>
    <source>
        <strain evidence="2">cv. Tatra</strain>
        <tissue evidence="1">Young leaves</tissue>
    </source>
</reference>
<organism evidence="1 2">
    <name type="scientific">Trifolium pratense</name>
    <name type="common">Red clover</name>
    <dbReference type="NCBI Taxonomy" id="57577"/>
    <lineage>
        <taxon>Eukaryota</taxon>
        <taxon>Viridiplantae</taxon>
        <taxon>Streptophyta</taxon>
        <taxon>Embryophyta</taxon>
        <taxon>Tracheophyta</taxon>
        <taxon>Spermatophyta</taxon>
        <taxon>Magnoliopsida</taxon>
        <taxon>eudicotyledons</taxon>
        <taxon>Gunneridae</taxon>
        <taxon>Pentapetalae</taxon>
        <taxon>rosids</taxon>
        <taxon>fabids</taxon>
        <taxon>Fabales</taxon>
        <taxon>Fabaceae</taxon>
        <taxon>Papilionoideae</taxon>
        <taxon>50 kb inversion clade</taxon>
        <taxon>NPAAA clade</taxon>
        <taxon>Hologalegina</taxon>
        <taxon>IRL clade</taxon>
        <taxon>Trifolieae</taxon>
        <taxon>Trifolium</taxon>
    </lineage>
</organism>
<proteinExistence type="predicted"/>
<comment type="caution">
    <text evidence="1">The sequence shown here is derived from an EMBL/GenBank/DDBJ whole genome shotgun (WGS) entry which is preliminary data.</text>
</comment>